<comment type="caution">
    <text evidence="1">The sequence shown here is derived from an EMBL/GenBank/DDBJ whole genome shotgun (WGS) entry which is preliminary data.</text>
</comment>
<name>A0AAW1MXR8_SAPOF</name>
<evidence type="ECO:0000313" key="2">
    <source>
        <dbReference type="Proteomes" id="UP001443914"/>
    </source>
</evidence>
<keyword evidence="2" id="KW-1185">Reference proteome</keyword>
<dbReference type="EMBL" id="JBDFQZ010000002">
    <property type="protein sequence ID" value="KAK9749392.1"/>
    <property type="molecule type" value="Genomic_DNA"/>
</dbReference>
<protein>
    <submittedName>
        <fullName evidence="1">Uncharacterized protein</fullName>
    </submittedName>
</protein>
<reference evidence="1" key="1">
    <citation type="submission" date="2024-03" db="EMBL/GenBank/DDBJ databases">
        <title>WGS assembly of Saponaria officinalis var. Norfolk2.</title>
        <authorList>
            <person name="Jenkins J."/>
            <person name="Shu S."/>
            <person name="Grimwood J."/>
            <person name="Barry K."/>
            <person name="Goodstein D."/>
            <person name="Schmutz J."/>
            <person name="Leebens-Mack J."/>
            <person name="Osbourn A."/>
        </authorList>
    </citation>
    <scope>NUCLEOTIDE SEQUENCE [LARGE SCALE GENOMIC DNA]</scope>
    <source>
        <strain evidence="1">JIC</strain>
    </source>
</reference>
<sequence>MANNNISHNFNINYNNNNTKNDEFNSKKRSLDQLHLFENSPYFKMRVIVKQLAPLIQQAALSANIDTCESRHGIQEKLALLVDQCRQQAASLTEQKPSALPRADHSTQEKRFPVGNSTVKQTHESHGIPGSYIVGGSAFGWNFLMFNVSKPEYYGRTKEEFRAGERSR</sequence>
<organism evidence="1 2">
    <name type="scientific">Saponaria officinalis</name>
    <name type="common">Common soapwort</name>
    <name type="synonym">Lychnis saponaria</name>
    <dbReference type="NCBI Taxonomy" id="3572"/>
    <lineage>
        <taxon>Eukaryota</taxon>
        <taxon>Viridiplantae</taxon>
        <taxon>Streptophyta</taxon>
        <taxon>Embryophyta</taxon>
        <taxon>Tracheophyta</taxon>
        <taxon>Spermatophyta</taxon>
        <taxon>Magnoliopsida</taxon>
        <taxon>eudicotyledons</taxon>
        <taxon>Gunneridae</taxon>
        <taxon>Pentapetalae</taxon>
        <taxon>Caryophyllales</taxon>
        <taxon>Caryophyllaceae</taxon>
        <taxon>Caryophylleae</taxon>
        <taxon>Saponaria</taxon>
    </lineage>
</organism>
<accession>A0AAW1MXR8</accession>
<gene>
    <name evidence="1" type="ORF">RND81_02G123000</name>
</gene>
<evidence type="ECO:0000313" key="1">
    <source>
        <dbReference type="EMBL" id="KAK9749392.1"/>
    </source>
</evidence>
<dbReference type="AlphaFoldDB" id="A0AAW1MXR8"/>
<dbReference type="PANTHER" id="PTHR35459:SF2">
    <property type="entry name" value="T1N6.14 PROTEIN"/>
    <property type="match status" value="1"/>
</dbReference>
<proteinExistence type="predicted"/>
<dbReference type="Proteomes" id="UP001443914">
    <property type="component" value="Unassembled WGS sequence"/>
</dbReference>
<dbReference type="PANTHER" id="PTHR35459">
    <property type="entry name" value="T1N6.14 PROTEIN"/>
    <property type="match status" value="1"/>
</dbReference>